<dbReference type="InterPro" id="IPR007867">
    <property type="entry name" value="GMC_OxRtase_C"/>
</dbReference>
<keyword evidence="11 15" id="KW-0274">FAD</keyword>
<dbReference type="PROSITE" id="PS00624">
    <property type="entry name" value="GMC_OXRED_2"/>
    <property type="match status" value="1"/>
</dbReference>
<evidence type="ECO:0000256" key="8">
    <source>
        <dbReference type="ARBA" id="ARBA00022512"/>
    </source>
</evidence>
<keyword evidence="9" id="KW-0964">Secreted</keyword>
<dbReference type="Gene3D" id="4.10.450.10">
    <property type="entry name" value="Glucose Oxidase, domain 2"/>
    <property type="match status" value="1"/>
</dbReference>
<sequence>MKPAPLKFFLFLTAATFGAASPPNEVDIQSHLVSDPKEVSGKEYDYIIAGGGLTGLTAAVKLTDNPKINVLVIEKGFYESNDGSIIEDPSKNGDTFGTNVDYSYSTVPMKINDQALQIRSGKGLGGSTLINNAAWTRPDHVQLDAWEKIFKNEGWNWKNLRKYMDQAEHSRPPTSAQNDAGHHFEPACHGLNGTVHTGPLDNGKPWSPVTFALMNTTAVLGVSNRTDLACGSPHGVSMIYSTVLENQTRADAAREWLAPAYDRKNLKILTGQMVGKVLFDKAGRTANGVEFGTNKAIKFTATAKREILLAAGSIITPQILEYSGIGLKNVLNKAGVEQRVDLPVGVNMQDQITTTVDSRVKSPGNGQGQAAYFANFIETFGENALNATSLLRSKIGQWAQDTVDRGGFHNVTALKIQYETYRDWLLDDKVAYSELLMDANGKIKFDVSALLPFTRGSVHILNKDPYLMQYALDPKYFLNELDVFGQAAATKLARDLSSSGDMKQYFDGETTPGDKLDAQADIDAWIPYVKDNFRSSYQAIGTCSMMSRELGGVVDSNAKVYDIKGLRVIDASIIPTQVSGHVMSVLYASALKISEAILKDYKD</sequence>
<evidence type="ECO:0000256" key="12">
    <source>
        <dbReference type="ARBA" id="ARBA00023002"/>
    </source>
</evidence>
<evidence type="ECO:0000256" key="5">
    <source>
        <dbReference type="ARBA" id="ARBA00010790"/>
    </source>
</evidence>
<reference evidence="20" key="1">
    <citation type="submission" date="2022-11" db="EMBL/GenBank/DDBJ databases">
        <authorList>
            <person name="Petersen C."/>
        </authorList>
    </citation>
    <scope>NUCLEOTIDE SEQUENCE</scope>
    <source>
        <strain evidence="20">IBT 21917</strain>
    </source>
</reference>
<dbReference type="EMBL" id="JAPQKO010000006">
    <property type="protein sequence ID" value="KAJ5155310.1"/>
    <property type="molecule type" value="Genomic_DNA"/>
</dbReference>
<evidence type="ECO:0000256" key="10">
    <source>
        <dbReference type="ARBA" id="ARBA00022630"/>
    </source>
</evidence>
<accession>A0A9W9HSF1</accession>
<feature type="signal peptide" evidence="17">
    <location>
        <begin position="1"/>
        <end position="20"/>
    </location>
</feature>
<feature type="binding site" evidence="15">
    <location>
        <position position="274"/>
    </location>
    <ligand>
        <name>FAD</name>
        <dbReference type="ChEBI" id="CHEBI:57692"/>
    </ligand>
</feature>
<dbReference type="GO" id="GO:0005737">
    <property type="term" value="C:cytoplasm"/>
    <property type="evidence" value="ECO:0007669"/>
    <property type="project" value="UniProtKB-SubCell"/>
</dbReference>
<name>A0A9W9HSF1_9EURO</name>
<evidence type="ECO:0000259" key="18">
    <source>
        <dbReference type="PROSITE" id="PS00623"/>
    </source>
</evidence>
<dbReference type="GO" id="GO:0050660">
    <property type="term" value="F:flavin adenine dinucleotide binding"/>
    <property type="evidence" value="ECO:0007669"/>
    <property type="project" value="InterPro"/>
</dbReference>
<evidence type="ECO:0000256" key="17">
    <source>
        <dbReference type="SAM" id="SignalP"/>
    </source>
</evidence>
<dbReference type="InterPro" id="IPR027424">
    <property type="entry name" value="Glucose_Oxidase_domain_2"/>
</dbReference>
<feature type="domain" description="Glucose-methanol-choline oxidoreductase N-terminal" evidence="18">
    <location>
        <begin position="121"/>
        <end position="144"/>
    </location>
</feature>
<evidence type="ECO:0000256" key="9">
    <source>
        <dbReference type="ARBA" id="ARBA00022530"/>
    </source>
</evidence>
<dbReference type="InterPro" id="IPR012132">
    <property type="entry name" value="GMC_OxRdtase"/>
</dbReference>
<reference evidence="20" key="2">
    <citation type="journal article" date="2023" name="IMA Fungus">
        <title>Comparative genomic study of the Penicillium genus elucidates a diverse pangenome and 15 lateral gene transfer events.</title>
        <authorList>
            <person name="Petersen C."/>
            <person name="Sorensen T."/>
            <person name="Nielsen M.R."/>
            <person name="Sondergaard T.E."/>
            <person name="Sorensen J.L."/>
            <person name="Fitzpatrick D.A."/>
            <person name="Frisvad J.C."/>
            <person name="Nielsen K.L."/>
        </authorList>
    </citation>
    <scope>NUCLEOTIDE SEQUENCE</scope>
    <source>
        <strain evidence="20">IBT 21917</strain>
    </source>
</reference>
<dbReference type="Gene3D" id="3.50.50.60">
    <property type="entry name" value="FAD/NAD(P)-binding domain"/>
    <property type="match status" value="1"/>
</dbReference>
<dbReference type="PANTHER" id="PTHR11552">
    <property type="entry name" value="GLUCOSE-METHANOL-CHOLINE GMC OXIDOREDUCTASE"/>
    <property type="match status" value="1"/>
</dbReference>
<dbReference type="Proteomes" id="UP001146351">
    <property type="component" value="Unassembled WGS sequence"/>
</dbReference>
<organism evidence="20 21">
    <name type="scientific">Penicillium capsulatum</name>
    <dbReference type="NCBI Taxonomy" id="69766"/>
    <lineage>
        <taxon>Eukaryota</taxon>
        <taxon>Fungi</taxon>
        <taxon>Dikarya</taxon>
        <taxon>Ascomycota</taxon>
        <taxon>Pezizomycotina</taxon>
        <taxon>Eurotiomycetes</taxon>
        <taxon>Eurotiomycetidae</taxon>
        <taxon>Eurotiales</taxon>
        <taxon>Aspergillaceae</taxon>
        <taxon>Penicillium</taxon>
    </lineage>
</organism>
<keyword evidence="17" id="KW-0732">Signal</keyword>
<evidence type="ECO:0000256" key="3">
    <source>
        <dbReference type="ARBA" id="ARBA00004496"/>
    </source>
</evidence>
<evidence type="ECO:0000313" key="20">
    <source>
        <dbReference type="EMBL" id="KAJ5155310.1"/>
    </source>
</evidence>
<dbReference type="OrthoDB" id="269227at2759"/>
<comment type="caution">
    <text evidence="20">The sequence shown here is derived from an EMBL/GenBank/DDBJ whole genome shotgun (WGS) entry which is preliminary data.</text>
</comment>
<evidence type="ECO:0000256" key="1">
    <source>
        <dbReference type="ARBA" id="ARBA00001974"/>
    </source>
</evidence>
<comment type="catalytic activity">
    <reaction evidence="13">
        <text>beta-D-glucose + O2 = D-glucono-1,5-lactone + H2O2</text>
        <dbReference type="Rhea" id="RHEA:11428"/>
        <dbReference type="ChEBI" id="CHEBI:15379"/>
        <dbReference type="ChEBI" id="CHEBI:15903"/>
        <dbReference type="ChEBI" id="CHEBI:16217"/>
        <dbReference type="ChEBI" id="CHEBI:16240"/>
        <dbReference type="EC" id="1.1.3.4"/>
    </reaction>
    <physiologicalReaction direction="left-to-right" evidence="13">
        <dbReference type="Rhea" id="RHEA:11429"/>
    </physiologicalReaction>
</comment>
<dbReference type="PROSITE" id="PS00623">
    <property type="entry name" value="GMC_OXRED_1"/>
    <property type="match status" value="1"/>
</dbReference>
<comment type="subcellular location">
    <subcellularLocation>
        <location evidence="3">Cytoplasm</location>
    </subcellularLocation>
    <subcellularLocation>
        <location evidence="2">Secreted</location>
        <location evidence="2">Cell wall</location>
    </subcellularLocation>
    <subcellularLocation>
        <location evidence="4">Secreted</location>
        <location evidence="4">Extracellular space</location>
        <location evidence="4">Extracellular matrix</location>
    </subcellularLocation>
</comment>
<evidence type="ECO:0000256" key="6">
    <source>
        <dbReference type="ARBA" id="ARBA00011738"/>
    </source>
</evidence>
<evidence type="ECO:0000256" key="13">
    <source>
        <dbReference type="ARBA" id="ARBA00049435"/>
    </source>
</evidence>
<evidence type="ECO:0000256" key="4">
    <source>
        <dbReference type="ARBA" id="ARBA00004498"/>
    </source>
</evidence>
<keyword evidence="8" id="KW-0134">Cell wall</keyword>
<comment type="subunit">
    <text evidence="6">Homodimer.</text>
</comment>
<protein>
    <recommendedName>
        <fullName evidence="14">glucose oxidase</fullName>
        <ecNumber evidence="14">1.1.3.4</ecNumber>
    </recommendedName>
</protein>
<dbReference type="GO" id="GO:0046562">
    <property type="term" value="F:beta-D-glucose oxidase activity"/>
    <property type="evidence" value="ECO:0007669"/>
    <property type="project" value="UniProtKB-EC"/>
</dbReference>
<evidence type="ECO:0000256" key="15">
    <source>
        <dbReference type="PIRSR" id="PIRSR000137-2"/>
    </source>
</evidence>
<evidence type="ECO:0000259" key="19">
    <source>
        <dbReference type="PROSITE" id="PS00624"/>
    </source>
</evidence>
<keyword evidence="7" id="KW-0963">Cytoplasm</keyword>
<dbReference type="InterPro" id="IPR036188">
    <property type="entry name" value="FAD/NAD-bd_sf"/>
</dbReference>
<dbReference type="InterPro" id="IPR000172">
    <property type="entry name" value="GMC_OxRdtase_N"/>
</dbReference>
<dbReference type="Gene3D" id="3.30.560.10">
    <property type="entry name" value="Glucose Oxidase, domain 3"/>
    <property type="match status" value="1"/>
</dbReference>
<gene>
    <name evidence="20" type="ORF">N7492_008113</name>
</gene>
<keyword evidence="9" id="KW-0272">Extracellular matrix</keyword>
<evidence type="ECO:0000256" key="7">
    <source>
        <dbReference type="ARBA" id="ARBA00022490"/>
    </source>
</evidence>
<feature type="domain" description="Glucose-methanol-choline oxidoreductase N-terminal" evidence="19">
    <location>
        <begin position="312"/>
        <end position="326"/>
    </location>
</feature>
<evidence type="ECO:0000313" key="21">
    <source>
        <dbReference type="Proteomes" id="UP001146351"/>
    </source>
</evidence>
<dbReference type="AlphaFoldDB" id="A0A9W9HSF1"/>
<evidence type="ECO:0000256" key="14">
    <source>
        <dbReference type="ARBA" id="ARBA00049722"/>
    </source>
</evidence>
<dbReference type="PANTHER" id="PTHR11552:SF201">
    <property type="entry name" value="GLUCOSE-METHANOL-CHOLINE OXIDOREDUCTASE N-TERMINAL DOMAIN-CONTAINING PROTEIN"/>
    <property type="match status" value="1"/>
</dbReference>
<keyword evidence="21" id="KW-1185">Reference proteome</keyword>
<proteinExistence type="inferred from homology"/>
<keyword evidence="10 16" id="KW-0285">Flavoprotein</keyword>
<comment type="cofactor">
    <cofactor evidence="1 15">
        <name>FAD</name>
        <dbReference type="ChEBI" id="CHEBI:57692"/>
    </cofactor>
</comment>
<dbReference type="SUPFAM" id="SSF51905">
    <property type="entry name" value="FAD/NAD(P)-binding domain"/>
    <property type="match status" value="1"/>
</dbReference>
<evidence type="ECO:0000256" key="16">
    <source>
        <dbReference type="RuleBase" id="RU003968"/>
    </source>
</evidence>
<dbReference type="SUPFAM" id="SSF54373">
    <property type="entry name" value="FAD-linked reductases, C-terminal domain"/>
    <property type="match status" value="1"/>
</dbReference>
<dbReference type="Pfam" id="PF00732">
    <property type="entry name" value="GMC_oxred_N"/>
    <property type="match status" value="1"/>
</dbReference>
<evidence type="ECO:0000256" key="2">
    <source>
        <dbReference type="ARBA" id="ARBA00004191"/>
    </source>
</evidence>
<dbReference type="EC" id="1.1.3.4" evidence="14"/>
<dbReference type="Pfam" id="PF05199">
    <property type="entry name" value="GMC_oxred_C"/>
    <property type="match status" value="1"/>
</dbReference>
<dbReference type="PIRSF" id="PIRSF000137">
    <property type="entry name" value="Alcohol_oxidase"/>
    <property type="match status" value="1"/>
</dbReference>
<comment type="similarity">
    <text evidence="5 16">Belongs to the GMC oxidoreductase family.</text>
</comment>
<evidence type="ECO:0000256" key="11">
    <source>
        <dbReference type="ARBA" id="ARBA00022827"/>
    </source>
</evidence>
<keyword evidence="12" id="KW-0560">Oxidoreductase</keyword>
<feature type="chain" id="PRO_5040941188" description="glucose oxidase" evidence="17">
    <location>
        <begin position="21"/>
        <end position="603"/>
    </location>
</feature>